<evidence type="ECO:0000313" key="2">
    <source>
        <dbReference type="EMBL" id="QDU75764.1"/>
    </source>
</evidence>
<sequence length="48" mass="5467">MRHVAIQGVAKDTAGPSRPYGKDRTLKPSLMLLTDWSQRRALFKKIVK</sequence>
<feature type="region of interest" description="Disordered" evidence="1">
    <location>
        <begin position="1"/>
        <end position="23"/>
    </location>
</feature>
<keyword evidence="3" id="KW-1185">Reference proteome</keyword>
<evidence type="ECO:0000256" key="1">
    <source>
        <dbReference type="SAM" id="MobiDB-lite"/>
    </source>
</evidence>
<accession>A0A518C997</accession>
<organism evidence="2 3">
    <name type="scientific">Bremerella volcania</name>
    <dbReference type="NCBI Taxonomy" id="2527984"/>
    <lineage>
        <taxon>Bacteria</taxon>
        <taxon>Pseudomonadati</taxon>
        <taxon>Planctomycetota</taxon>
        <taxon>Planctomycetia</taxon>
        <taxon>Pirellulales</taxon>
        <taxon>Pirellulaceae</taxon>
        <taxon>Bremerella</taxon>
    </lineage>
</organism>
<proteinExistence type="predicted"/>
<evidence type="ECO:0000313" key="3">
    <source>
        <dbReference type="Proteomes" id="UP000318626"/>
    </source>
</evidence>
<protein>
    <submittedName>
        <fullName evidence="2">Uncharacterized protein</fullName>
    </submittedName>
</protein>
<dbReference type="EMBL" id="CP036289">
    <property type="protein sequence ID" value="QDU75764.1"/>
    <property type="molecule type" value="Genomic_DNA"/>
</dbReference>
<dbReference type="KEGG" id="bvo:Pan97_28060"/>
<dbReference type="AlphaFoldDB" id="A0A518C997"/>
<gene>
    <name evidence="2" type="ORF">Pan97_28060</name>
</gene>
<name>A0A518C997_9BACT</name>
<dbReference type="Proteomes" id="UP000318626">
    <property type="component" value="Chromosome"/>
</dbReference>
<reference evidence="3" key="1">
    <citation type="submission" date="2019-02" db="EMBL/GenBank/DDBJ databases">
        <title>Deep-cultivation of Planctomycetes and their phenomic and genomic characterization uncovers novel biology.</title>
        <authorList>
            <person name="Wiegand S."/>
            <person name="Jogler M."/>
            <person name="Boedeker C."/>
            <person name="Pinto D."/>
            <person name="Vollmers J."/>
            <person name="Rivas-Marin E."/>
            <person name="Kohn T."/>
            <person name="Peeters S.H."/>
            <person name="Heuer A."/>
            <person name="Rast P."/>
            <person name="Oberbeckmann S."/>
            <person name="Bunk B."/>
            <person name="Jeske O."/>
            <person name="Meyerdierks A."/>
            <person name="Storesund J.E."/>
            <person name="Kallscheuer N."/>
            <person name="Luecker S."/>
            <person name="Lage O.M."/>
            <person name="Pohl T."/>
            <person name="Merkel B.J."/>
            <person name="Hornburger P."/>
            <person name="Mueller R.-W."/>
            <person name="Bruemmer F."/>
            <person name="Labrenz M."/>
            <person name="Spormann A.M."/>
            <person name="Op den Camp H."/>
            <person name="Overmann J."/>
            <person name="Amann R."/>
            <person name="Jetten M.S.M."/>
            <person name="Mascher T."/>
            <person name="Medema M.H."/>
            <person name="Devos D.P."/>
            <person name="Kaster A.-K."/>
            <person name="Ovreas L."/>
            <person name="Rohde M."/>
            <person name="Galperin M.Y."/>
            <person name="Jogler C."/>
        </authorList>
    </citation>
    <scope>NUCLEOTIDE SEQUENCE [LARGE SCALE GENOMIC DNA]</scope>
    <source>
        <strain evidence="3">Pan97</strain>
    </source>
</reference>